<organism evidence="2 4">
    <name type="scientific">Chryseobacterium indoltheticum</name>
    <dbReference type="NCBI Taxonomy" id="254"/>
    <lineage>
        <taxon>Bacteria</taxon>
        <taxon>Pseudomonadati</taxon>
        <taxon>Bacteroidota</taxon>
        <taxon>Flavobacteriia</taxon>
        <taxon>Flavobacteriales</taxon>
        <taxon>Weeksellaceae</taxon>
        <taxon>Chryseobacterium group</taxon>
        <taxon>Chryseobacterium</taxon>
    </lineage>
</organism>
<dbReference type="AlphaFoldDB" id="A0A381FAI9"/>
<dbReference type="KEGG" id="cil:EG358_07205"/>
<reference evidence="1 3" key="1">
    <citation type="submission" date="2017-01" db="EMBL/GenBank/DDBJ databases">
        <authorList>
            <person name="Varghese N."/>
            <person name="Submissions S."/>
        </authorList>
    </citation>
    <scope>NUCLEOTIDE SEQUENCE [LARGE SCALE GENOMIC DNA]</scope>
    <source>
        <strain evidence="1 3">ATCC 27950</strain>
    </source>
</reference>
<proteinExistence type="predicted"/>
<reference evidence="2 4" key="2">
    <citation type="submission" date="2018-06" db="EMBL/GenBank/DDBJ databases">
        <authorList>
            <consortium name="Pathogen Informatics"/>
            <person name="Doyle S."/>
        </authorList>
    </citation>
    <scope>NUCLEOTIDE SEQUENCE [LARGE SCALE GENOMIC DNA]</scope>
    <source>
        <strain evidence="2 4">NCTC13560</strain>
    </source>
</reference>
<dbReference type="EMBL" id="FTMF01000015">
    <property type="protein sequence ID" value="SIR24628.1"/>
    <property type="molecule type" value="Genomic_DNA"/>
</dbReference>
<dbReference type="EMBL" id="UFVS01000001">
    <property type="protein sequence ID" value="SUX43488.1"/>
    <property type="molecule type" value="Genomic_DNA"/>
</dbReference>
<dbReference type="Proteomes" id="UP000255231">
    <property type="component" value="Unassembled WGS sequence"/>
</dbReference>
<protein>
    <submittedName>
        <fullName evidence="2">Uncharacterized protein</fullName>
    </submittedName>
</protein>
<dbReference type="RefSeq" id="WP_076562357.1">
    <property type="nucleotide sequence ID" value="NZ_CP033929.1"/>
</dbReference>
<evidence type="ECO:0000313" key="4">
    <source>
        <dbReference type="Proteomes" id="UP000255231"/>
    </source>
</evidence>
<keyword evidence="3" id="KW-1185">Reference proteome</keyword>
<sequence length="100" mass="11389">MQEIEAKAISNLISKENRLKAVEITGFVAILKSDGKCNDQLINDVDEYVGMVHVIYEMFKGYSFEDIKLSENPIDSSDFAKLIKFHVEITELYKLAKENA</sequence>
<accession>A0A381FAI9</accession>
<evidence type="ECO:0000313" key="1">
    <source>
        <dbReference type="EMBL" id="SIR24628.1"/>
    </source>
</evidence>
<gene>
    <name evidence="2" type="ORF">NCTC13560_02047</name>
    <name evidence="1" type="ORF">SAMN05421682_115104</name>
</gene>
<dbReference type="Proteomes" id="UP000185725">
    <property type="component" value="Unassembled WGS sequence"/>
</dbReference>
<dbReference type="GeneID" id="303673481"/>
<name>A0A381FAI9_9FLAO</name>
<evidence type="ECO:0000313" key="2">
    <source>
        <dbReference type="EMBL" id="SUX43488.1"/>
    </source>
</evidence>
<dbReference type="OrthoDB" id="1274674at2"/>
<evidence type="ECO:0000313" key="3">
    <source>
        <dbReference type="Proteomes" id="UP000185725"/>
    </source>
</evidence>